<dbReference type="Proteomes" id="UP000507954">
    <property type="component" value="Unassembled WGS sequence"/>
</dbReference>
<evidence type="ECO:0000313" key="3">
    <source>
        <dbReference type="EMBL" id="VTZ65554.1"/>
    </source>
</evidence>
<dbReference type="Proteomes" id="UP001190825">
    <property type="component" value="Unassembled WGS sequence"/>
</dbReference>
<dbReference type="RefSeq" id="WP_011974803.1">
    <property type="nucleotide sequence ID" value="NZ_ATYC01000022.1"/>
</dbReference>
<name>A0A508XB69_9HYPH</name>
<reference evidence="2 4" key="2">
    <citation type="journal article" date="2018" name="FEMS Microbiol. Ecol.">
        <title>Co-invading symbiotic mutualists of Medicago polymorpha retain high ancestral diversity and contain diverse accessory genomes.</title>
        <authorList>
            <person name="Porter S.S."/>
            <person name="Faber-Hammond J.J."/>
            <person name="Friesen M.L."/>
        </authorList>
    </citation>
    <scope>NUCLEOTIDE SEQUENCE [LARGE SCALE GENOMIC DNA]</scope>
    <source>
        <strain evidence="2 4">Str16</strain>
    </source>
</reference>
<organism evidence="3">
    <name type="scientific">Sinorhizobium medicae</name>
    <dbReference type="NCBI Taxonomy" id="110321"/>
    <lineage>
        <taxon>Bacteria</taxon>
        <taxon>Pseudomonadati</taxon>
        <taxon>Pseudomonadota</taxon>
        <taxon>Alphaproteobacteria</taxon>
        <taxon>Hyphomicrobiales</taxon>
        <taxon>Rhizobiaceae</taxon>
        <taxon>Sinorhizobium/Ensifer group</taxon>
        <taxon>Sinorhizobium</taxon>
    </lineage>
</organism>
<proteinExistence type="predicted"/>
<evidence type="ECO:0000313" key="4">
    <source>
        <dbReference type="Proteomes" id="UP001190825"/>
    </source>
</evidence>
<evidence type="ECO:0000256" key="1">
    <source>
        <dbReference type="SAM" id="Phobius"/>
    </source>
</evidence>
<dbReference type="EMBL" id="CABFNB010000161">
    <property type="protein sequence ID" value="VTZ65554.1"/>
    <property type="molecule type" value="Genomic_DNA"/>
</dbReference>
<gene>
    <name evidence="2" type="ORF">BMJ33_08165</name>
    <name evidence="3" type="ORF">EMEDMD4_90046</name>
</gene>
<keyword evidence="1" id="KW-1133">Transmembrane helix</keyword>
<evidence type="ECO:0008006" key="5">
    <source>
        <dbReference type="Google" id="ProtNLM"/>
    </source>
</evidence>
<evidence type="ECO:0000313" key="2">
    <source>
        <dbReference type="EMBL" id="PLU05612.1"/>
    </source>
</evidence>
<dbReference type="InterPro" id="IPR021529">
    <property type="entry name" value="DUF2798"/>
</dbReference>
<reference evidence="2" key="1">
    <citation type="submission" date="2017-04" db="EMBL/GenBank/DDBJ databases">
        <authorList>
            <person name="Porter S."/>
            <person name="Friesen M.L."/>
            <person name="Faber-Hammond J."/>
        </authorList>
    </citation>
    <scope>NUCLEOTIDE SEQUENCE</scope>
    <source>
        <strain evidence="2">Str16</strain>
    </source>
</reference>
<sequence>MSEDMMSPLYAVRSRKLPPTAVPYVFAFFMSAIMALLMCSVIVAANSGVDQGYPARVVGAYAFAMPVAFVCVLIVRPLVMRLVSMVCRMPG</sequence>
<feature type="transmembrane region" description="Helical" evidence="1">
    <location>
        <begin position="21"/>
        <end position="45"/>
    </location>
</feature>
<reference evidence="3" key="3">
    <citation type="submission" date="2019-06" db="EMBL/GenBank/DDBJ databases">
        <authorList>
            <person name="Le Quere A."/>
            <person name="Colella S."/>
        </authorList>
    </citation>
    <scope>NUCLEOTIDE SEQUENCE</scope>
    <source>
        <strain evidence="3">EmedicaeMD41</strain>
    </source>
</reference>
<dbReference type="EMBL" id="NBUC01000059">
    <property type="protein sequence ID" value="PLU05612.1"/>
    <property type="molecule type" value="Genomic_DNA"/>
</dbReference>
<dbReference type="AlphaFoldDB" id="A0A508XB69"/>
<keyword evidence="4" id="KW-1185">Reference proteome</keyword>
<dbReference type="Pfam" id="PF11391">
    <property type="entry name" value="DUF2798"/>
    <property type="match status" value="1"/>
</dbReference>
<feature type="transmembrane region" description="Helical" evidence="1">
    <location>
        <begin position="57"/>
        <end position="79"/>
    </location>
</feature>
<keyword evidence="1" id="KW-0472">Membrane</keyword>
<dbReference type="OMA" id="MPVAFVC"/>
<protein>
    <recommendedName>
        <fullName evidence="5">DUF2798 domain-containing protein</fullName>
    </recommendedName>
</protein>
<accession>A0A508XB69</accession>
<keyword evidence="1" id="KW-0812">Transmembrane</keyword>
<dbReference type="GeneID" id="61609877"/>